<protein>
    <submittedName>
        <fullName evidence="1">Uncharacterized protein</fullName>
    </submittedName>
</protein>
<name>A0A9Q9EMU8_9PEZI</name>
<dbReference type="Proteomes" id="UP001056384">
    <property type="component" value="Chromosome 8"/>
</dbReference>
<sequence length="134" mass="14807">MSQTSSNGDERAVTLLPISETTDLCNITYSRQKTIKTITDYFQFLTKMYLDTDQIVTPPENGWPDITSQTMKNHGKTDEVVALLRHLPYIRKSTDGTTTNAAGACVFADWTHHSQQIASSPQAASDALLLTQSP</sequence>
<dbReference type="AlphaFoldDB" id="A0A9Q9EMU8"/>
<reference evidence="1" key="1">
    <citation type="submission" date="2022-06" db="EMBL/GenBank/DDBJ databases">
        <title>Complete genome sequences of two strains of the flax pathogen Septoria linicola.</title>
        <authorList>
            <person name="Lapalu N."/>
            <person name="Simon A."/>
            <person name="Demenou B."/>
            <person name="Paumier D."/>
            <person name="Guillot M.-P."/>
            <person name="Gout L."/>
            <person name="Valade R."/>
        </authorList>
    </citation>
    <scope>NUCLEOTIDE SEQUENCE</scope>
    <source>
        <strain evidence="1">SE15195</strain>
    </source>
</reference>
<dbReference type="EMBL" id="CP099425">
    <property type="protein sequence ID" value="USW55859.1"/>
    <property type="molecule type" value="Genomic_DNA"/>
</dbReference>
<evidence type="ECO:0000313" key="1">
    <source>
        <dbReference type="EMBL" id="USW55859.1"/>
    </source>
</evidence>
<keyword evidence="2" id="KW-1185">Reference proteome</keyword>
<organism evidence="1 2">
    <name type="scientific">Septoria linicola</name>
    <dbReference type="NCBI Taxonomy" id="215465"/>
    <lineage>
        <taxon>Eukaryota</taxon>
        <taxon>Fungi</taxon>
        <taxon>Dikarya</taxon>
        <taxon>Ascomycota</taxon>
        <taxon>Pezizomycotina</taxon>
        <taxon>Dothideomycetes</taxon>
        <taxon>Dothideomycetidae</taxon>
        <taxon>Mycosphaerellales</taxon>
        <taxon>Mycosphaerellaceae</taxon>
        <taxon>Septoria</taxon>
    </lineage>
</organism>
<accession>A0A9Q9EMU8</accession>
<proteinExistence type="predicted"/>
<gene>
    <name evidence="1" type="ORF">Slin15195_G091780</name>
</gene>
<evidence type="ECO:0000313" key="2">
    <source>
        <dbReference type="Proteomes" id="UP001056384"/>
    </source>
</evidence>